<dbReference type="Gene3D" id="3.30.63.10">
    <property type="entry name" value="Guanylate Kinase phosphate binding domain"/>
    <property type="match status" value="1"/>
</dbReference>
<dbReference type="SUPFAM" id="SSF52540">
    <property type="entry name" value="P-loop containing nucleoside triphosphate hydrolases"/>
    <property type="match status" value="1"/>
</dbReference>
<accession>A0A1G2DFJ7</accession>
<evidence type="ECO:0000313" key="8">
    <source>
        <dbReference type="EMBL" id="OGZ12427.1"/>
    </source>
</evidence>
<dbReference type="PROSITE" id="PS50052">
    <property type="entry name" value="GUANYLATE_KINASE_2"/>
    <property type="match status" value="1"/>
</dbReference>
<proteinExistence type="inferred from homology"/>
<protein>
    <recommendedName>
        <fullName evidence="3">Guanylate kinase</fullName>
        <ecNumber evidence="2">2.7.4.8</ecNumber>
    </recommendedName>
    <alternativeName>
        <fullName evidence="6">GMP kinase</fullName>
    </alternativeName>
</protein>
<name>A0A1G2DFJ7_9BACT</name>
<comment type="similarity">
    <text evidence="1">Belongs to the guanylate kinase family.</text>
</comment>
<gene>
    <name evidence="8" type="ORF">A2942_02315</name>
</gene>
<evidence type="ECO:0000256" key="2">
    <source>
        <dbReference type="ARBA" id="ARBA00012961"/>
    </source>
</evidence>
<dbReference type="CDD" id="cd00071">
    <property type="entry name" value="GMPK"/>
    <property type="match status" value="1"/>
</dbReference>
<comment type="caution">
    <text evidence="8">The sequence shown here is derived from an EMBL/GenBank/DDBJ whole genome shotgun (WGS) entry which is preliminary data.</text>
</comment>
<dbReference type="Pfam" id="PF00625">
    <property type="entry name" value="Guanylate_kin"/>
    <property type="match status" value="1"/>
</dbReference>
<dbReference type="STRING" id="1798665.A2942_02315"/>
<evidence type="ECO:0000313" key="9">
    <source>
        <dbReference type="Proteomes" id="UP000178534"/>
    </source>
</evidence>
<dbReference type="FunFam" id="3.30.63.10:FF:000002">
    <property type="entry name" value="Guanylate kinase 1"/>
    <property type="match status" value="1"/>
</dbReference>
<feature type="domain" description="Guanylate kinase-like" evidence="7">
    <location>
        <begin position="9"/>
        <end position="187"/>
    </location>
</feature>
<dbReference type="EC" id="2.7.4.8" evidence="2"/>
<dbReference type="PANTHER" id="PTHR23117:SF13">
    <property type="entry name" value="GUANYLATE KINASE"/>
    <property type="match status" value="1"/>
</dbReference>
<dbReference type="InterPro" id="IPR008145">
    <property type="entry name" value="GK/Ca_channel_bsu"/>
</dbReference>
<dbReference type="InterPro" id="IPR027417">
    <property type="entry name" value="P-loop_NTPase"/>
</dbReference>
<organism evidence="8 9">
    <name type="scientific">Candidatus Lloydbacteria bacterium RIFCSPLOWO2_01_FULL_50_20</name>
    <dbReference type="NCBI Taxonomy" id="1798665"/>
    <lineage>
        <taxon>Bacteria</taxon>
        <taxon>Candidatus Lloydiibacteriota</taxon>
    </lineage>
</organism>
<dbReference type="Proteomes" id="UP000178534">
    <property type="component" value="Unassembled WGS sequence"/>
</dbReference>
<dbReference type="PANTHER" id="PTHR23117">
    <property type="entry name" value="GUANYLATE KINASE-RELATED"/>
    <property type="match status" value="1"/>
</dbReference>
<dbReference type="InterPro" id="IPR008144">
    <property type="entry name" value="Guanylate_kin-like_dom"/>
</dbReference>
<dbReference type="EMBL" id="MHLP01000022">
    <property type="protein sequence ID" value="OGZ12427.1"/>
    <property type="molecule type" value="Genomic_DNA"/>
</dbReference>
<dbReference type="GO" id="GO:0005829">
    <property type="term" value="C:cytosol"/>
    <property type="evidence" value="ECO:0007669"/>
    <property type="project" value="TreeGrafter"/>
</dbReference>
<evidence type="ECO:0000256" key="1">
    <source>
        <dbReference type="ARBA" id="ARBA00005790"/>
    </source>
</evidence>
<keyword evidence="5" id="KW-0418">Kinase</keyword>
<evidence type="ECO:0000256" key="6">
    <source>
        <dbReference type="ARBA" id="ARBA00030128"/>
    </source>
</evidence>
<dbReference type="Gene3D" id="3.40.50.300">
    <property type="entry name" value="P-loop containing nucleotide triphosphate hydrolases"/>
    <property type="match status" value="1"/>
</dbReference>
<sequence length="200" mass="22261">MNEESRVMGTLIVVSGPSGAGKTTIVEKSIAQNGCGARVITCTTRRPRQEETDGKDYRFFSRKDFRKKVSAGAFIEHAKVYGHYYGTLHADIEAARKNFSIAFLVTDVQGAATIMYTYPEAHSFFITVARKELIRRISTRGESPLTLAKRITEIDAELAQAACFDKVIRNRTGRLSASVREFTAGVTLFRAMDEFVISYA</sequence>
<evidence type="ECO:0000256" key="3">
    <source>
        <dbReference type="ARBA" id="ARBA00016296"/>
    </source>
</evidence>
<evidence type="ECO:0000256" key="5">
    <source>
        <dbReference type="ARBA" id="ARBA00022777"/>
    </source>
</evidence>
<keyword evidence="4" id="KW-0808">Transferase</keyword>
<dbReference type="SMART" id="SM00072">
    <property type="entry name" value="GuKc"/>
    <property type="match status" value="1"/>
</dbReference>
<dbReference type="GO" id="GO:0004385">
    <property type="term" value="F:GMP kinase activity"/>
    <property type="evidence" value="ECO:0007669"/>
    <property type="project" value="UniProtKB-EC"/>
</dbReference>
<evidence type="ECO:0000256" key="4">
    <source>
        <dbReference type="ARBA" id="ARBA00022679"/>
    </source>
</evidence>
<evidence type="ECO:0000259" key="7">
    <source>
        <dbReference type="PROSITE" id="PS50052"/>
    </source>
</evidence>
<reference evidence="8 9" key="1">
    <citation type="journal article" date="2016" name="Nat. Commun.">
        <title>Thousands of microbial genomes shed light on interconnected biogeochemical processes in an aquifer system.</title>
        <authorList>
            <person name="Anantharaman K."/>
            <person name="Brown C.T."/>
            <person name="Hug L.A."/>
            <person name="Sharon I."/>
            <person name="Castelle C.J."/>
            <person name="Probst A.J."/>
            <person name="Thomas B.C."/>
            <person name="Singh A."/>
            <person name="Wilkins M.J."/>
            <person name="Karaoz U."/>
            <person name="Brodie E.L."/>
            <person name="Williams K.H."/>
            <person name="Hubbard S.S."/>
            <person name="Banfield J.F."/>
        </authorList>
    </citation>
    <scope>NUCLEOTIDE SEQUENCE [LARGE SCALE GENOMIC DNA]</scope>
</reference>
<dbReference type="AlphaFoldDB" id="A0A1G2DFJ7"/>